<evidence type="ECO:0000256" key="1">
    <source>
        <dbReference type="SAM" id="MobiDB-lite"/>
    </source>
</evidence>
<feature type="non-terminal residue" evidence="2">
    <location>
        <position position="539"/>
    </location>
</feature>
<accession>A0ABD3W5H8</accession>
<comment type="caution">
    <text evidence="2">The sequence shown here is derived from an EMBL/GenBank/DDBJ whole genome shotgun (WGS) entry which is preliminary data.</text>
</comment>
<dbReference type="EMBL" id="JBJQND010000008">
    <property type="protein sequence ID" value="KAL3868488.1"/>
    <property type="molecule type" value="Genomic_DNA"/>
</dbReference>
<feature type="compositionally biased region" description="Basic and acidic residues" evidence="1">
    <location>
        <begin position="383"/>
        <end position="394"/>
    </location>
</feature>
<dbReference type="AlphaFoldDB" id="A0ABD3W5H8"/>
<organism evidence="2 3">
    <name type="scientific">Sinanodonta woodiana</name>
    <name type="common">Chinese pond mussel</name>
    <name type="synonym">Anodonta woodiana</name>
    <dbReference type="NCBI Taxonomy" id="1069815"/>
    <lineage>
        <taxon>Eukaryota</taxon>
        <taxon>Metazoa</taxon>
        <taxon>Spiralia</taxon>
        <taxon>Lophotrochozoa</taxon>
        <taxon>Mollusca</taxon>
        <taxon>Bivalvia</taxon>
        <taxon>Autobranchia</taxon>
        <taxon>Heteroconchia</taxon>
        <taxon>Palaeoheterodonta</taxon>
        <taxon>Unionida</taxon>
        <taxon>Unionoidea</taxon>
        <taxon>Unionidae</taxon>
        <taxon>Unioninae</taxon>
        <taxon>Sinanodonta</taxon>
    </lineage>
</organism>
<keyword evidence="3" id="KW-1185">Reference proteome</keyword>
<evidence type="ECO:0000313" key="3">
    <source>
        <dbReference type="Proteomes" id="UP001634394"/>
    </source>
</evidence>
<feature type="compositionally biased region" description="Basic residues" evidence="1">
    <location>
        <begin position="395"/>
        <end position="407"/>
    </location>
</feature>
<reference evidence="2 3" key="1">
    <citation type="submission" date="2024-11" db="EMBL/GenBank/DDBJ databases">
        <title>Chromosome-level genome assembly of the freshwater bivalve Anodonta woodiana.</title>
        <authorList>
            <person name="Chen X."/>
        </authorList>
    </citation>
    <scope>NUCLEOTIDE SEQUENCE [LARGE SCALE GENOMIC DNA]</scope>
    <source>
        <strain evidence="2">MN2024</strain>
        <tissue evidence="2">Gills</tissue>
    </source>
</reference>
<evidence type="ECO:0008006" key="4">
    <source>
        <dbReference type="Google" id="ProtNLM"/>
    </source>
</evidence>
<protein>
    <recommendedName>
        <fullName evidence="4">Thioredoxin domain-containing protein</fullName>
    </recommendedName>
</protein>
<proteinExistence type="predicted"/>
<gene>
    <name evidence="2" type="ORF">ACJMK2_041289</name>
</gene>
<name>A0ABD3W5H8_SINWO</name>
<sequence>MEKYAEPVLQDFPNSAFQRHITASRHQPFCVVFREPGLGSQLELSIVGVWRTKQSNANYTKWELGSYTPDEKSPLYKTHGPKRVPSVRCYLGETSRYDYPGLPWKKELRTWLTSLSKKYDEQMLDVTENMVADTIQKYRIVMIAFPTGSRHLEIEDIIYKLASEHENSKPLIVHEHASDIIKLKKHFGISQLPAVVVIHSNGNLTSGSGGREKLFSGLSVDYKEINIYLRSMEIPASRMMSLDEFEARIKLPSKGNFQPLIGCFYAYWAPQAFDYLSMFKKSVEEFNDLGADLEFALFDLTEDFSKTHKKGQIVPEPLKEDRPTPWLLNKLLNDVGLGLLDKNGQQIDYLPWGTVSIFEITPLYEGPYGTMCSSWSHNMSDNTPKEHSLLGKEKGKAKKKKDAKKSKWHEQYSTEMIDKKLKKYEGIPLITSATWSEVIETSHVPQHNFYKTGKWAGEITKVALVMVLLLCIGCQYSDPPLMYWMPIQWSLSYVLDSVRHGSGRSWVQSLAESYQRPTKLVLTAASLDAHDPPLMYWFP</sequence>
<evidence type="ECO:0000313" key="2">
    <source>
        <dbReference type="EMBL" id="KAL3868488.1"/>
    </source>
</evidence>
<feature type="region of interest" description="Disordered" evidence="1">
    <location>
        <begin position="382"/>
        <end position="407"/>
    </location>
</feature>
<dbReference type="Proteomes" id="UP001634394">
    <property type="component" value="Unassembled WGS sequence"/>
</dbReference>